<name>A0A7W8VD57_9ACTN</name>
<evidence type="ECO:0000313" key="3">
    <source>
        <dbReference type="Proteomes" id="UP000572635"/>
    </source>
</evidence>
<comment type="caution">
    <text evidence="2">The sequence shown here is derived from an EMBL/GenBank/DDBJ whole genome shotgun (WGS) entry which is preliminary data.</text>
</comment>
<accession>A0A7W8VD57</accession>
<keyword evidence="3" id="KW-1185">Reference proteome</keyword>
<dbReference type="EMBL" id="JACHDB010000001">
    <property type="protein sequence ID" value="MBB5431680.1"/>
    <property type="molecule type" value="Genomic_DNA"/>
</dbReference>
<feature type="region of interest" description="Disordered" evidence="1">
    <location>
        <begin position="72"/>
        <end position="109"/>
    </location>
</feature>
<feature type="region of interest" description="Disordered" evidence="1">
    <location>
        <begin position="1"/>
        <end position="43"/>
    </location>
</feature>
<dbReference type="RefSeq" id="WP_184391355.1">
    <property type="nucleotide sequence ID" value="NZ_BAAAJD010000051.1"/>
</dbReference>
<organism evidence="2 3">
    <name type="scientific">Nocardiopsis composta</name>
    <dbReference type="NCBI Taxonomy" id="157465"/>
    <lineage>
        <taxon>Bacteria</taxon>
        <taxon>Bacillati</taxon>
        <taxon>Actinomycetota</taxon>
        <taxon>Actinomycetes</taxon>
        <taxon>Streptosporangiales</taxon>
        <taxon>Nocardiopsidaceae</taxon>
        <taxon>Nocardiopsis</taxon>
    </lineage>
</organism>
<reference evidence="2 3" key="1">
    <citation type="submission" date="2020-08" db="EMBL/GenBank/DDBJ databases">
        <title>Sequencing the genomes of 1000 actinobacteria strains.</title>
        <authorList>
            <person name="Klenk H.-P."/>
        </authorList>
    </citation>
    <scope>NUCLEOTIDE SEQUENCE [LARGE SCALE GENOMIC DNA]</scope>
    <source>
        <strain evidence="2 3">DSM 44551</strain>
    </source>
</reference>
<dbReference type="Proteomes" id="UP000572635">
    <property type="component" value="Unassembled WGS sequence"/>
</dbReference>
<evidence type="ECO:0008006" key="4">
    <source>
        <dbReference type="Google" id="ProtNLM"/>
    </source>
</evidence>
<gene>
    <name evidence="2" type="ORF">HDA36_001764</name>
</gene>
<feature type="compositionally biased region" description="Acidic residues" evidence="1">
    <location>
        <begin position="84"/>
        <end position="99"/>
    </location>
</feature>
<proteinExistence type="predicted"/>
<dbReference type="AlphaFoldDB" id="A0A7W8VD57"/>
<evidence type="ECO:0000313" key="2">
    <source>
        <dbReference type="EMBL" id="MBB5431680.1"/>
    </source>
</evidence>
<feature type="compositionally biased region" description="Basic and acidic residues" evidence="1">
    <location>
        <begin position="1"/>
        <end position="31"/>
    </location>
</feature>
<evidence type="ECO:0000256" key="1">
    <source>
        <dbReference type="SAM" id="MobiDB-lite"/>
    </source>
</evidence>
<sequence>MSERDPEWESERFGGDDPRIRRERGEDRRLQADMGDDEQESDLSLWQRYIDDPPEGELDVADDDSAGELGIDAELAQERRPGEQEDGYAEYADDDDGPESEAVHTTERP</sequence>
<protein>
    <recommendedName>
        <fullName evidence="4">DUF5709 domain-containing protein</fullName>
    </recommendedName>
</protein>